<dbReference type="InterPro" id="IPR050090">
    <property type="entry name" value="Tyrosine_recombinase_XerCD"/>
</dbReference>
<dbReference type="SUPFAM" id="SSF56349">
    <property type="entry name" value="DNA breaking-rejoining enzymes"/>
    <property type="match status" value="1"/>
</dbReference>
<name>A0A0A0NIL1_STRRN</name>
<protein>
    <submittedName>
        <fullName evidence="4">Integrase</fullName>
    </submittedName>
</protein>
<feature type="region of interest" description="Disordered" evidence="2">
    <location>
        <begin position="303"/>
        <end position="327"/>
    </location>
</feature>
<dbReference type="STRING" id="1343740.M271_21900"/>
<evidence type="ECO:0000313" key="5">
    <source>
        <dbReference type="Proteomes" id="UP000281594"/>
    </source>
</evidence>
<dbReference type="RefSeq" id="WP_020869338.1">
    <property type="nucleotide sequence ID" value="NC_022785.1"/>
</dbReference>
<dbReference type="Pfam" id="PF00589">
    <property type="entry name" value="Phage_integrase"/>
    <property type="match status" value="1"/>
</dbReference>
<gene>
    <name evidence="4" type="ORF">D3C57_121685</name>
</gene>
<dbReference type="GO" id="GO:0015074">
    <property type="term" value="P:DNA integration"/>
    <property type="evidence" value="ECO:0007669"/>
    <property type="project" value="InterPro"/>
</dbReference>
<comment type="caution">
    <text evidence="4">The sequence shown here is derived from an EMBL/GenBank/DDBJ whole genome shotgun (WGS) entry which is preliminary data.</text>
</comment>
<evidence type="ECO:0000259" key="3">
    <source>
        <dbReference type="PROSITE" id="PS51898"/>
    </source>
</evidence>
<proteinExistence type="predicted"/>
<accession>A0A0A0NIL1</accession>
<evidence type="ECO:0000256" key="2">
    <source>
        <dbReference type="SAM" id="MobiDB-lite"/>
    </source>
</evidence>
<dbReference type="AlphaFoldDB" id="A0A0A0NIL1"/>
<dbReference type="PANTHER" id="PTHR30349">
    <property type="entry name" value="PHAGE INTEGRASE-RELATED"/>
    <property type="match status" value="1"/>
</dbReference>
<dbReference type="HOGENOM" id="CLU_048112_0_0_11"/>
<feature type="domain" description="Tyr recombinase" evidence="3">
    <location>
        <begin position="232"/>
        <end position="445"/>
    </location>
</feature>
<sequence>MAHTFNVRIWAVRQRKDLRRTTAELRWKVGNTPHSESFATKTQADGRRAELLMAVNKGEAFDEVTGLPLSELRKLNDVSWYQHARDYIEMKWPAAPAKTRTTLAEAMASATPALVTTRRGMPDARELRRALYSWAFNMNRWKEDPPTDVERILTWVERNTVPVSALDDPLLLRKVLTAFTLRLDGEHAAASVIRRKRAIFHNALGFAVEARRLTTNPLPQVQWTIPDSVEQVDPGAVVNPRQARRLLDAVAEQGDRGKHLRAFFGCLYHAGMRPGEAVWLRRANCDLPATGWGTLRLDGSRPRVGSSWTDSGTAHDERGLKRRPRKEVRSVPIPPDLVTMLRDHLVMYGTAPDGRLFQTARGGLVQESGYGEVWARARKQVLTAEQQASALAARPYDLRHACVSLWLNSGVDPMEVARRAGHTVAVLLKVYAKCLDGATTMANARIDKALKTWK</sequence>
<organism evidence="4 5">
    <name type="scientific">Streptomyces rapamycinicus (strain ATCC 29253 / DSM 41530 / NRRL 5491 / AYB-994)</name>
    <name type="common">Streptomyces hygroscopicus (strain ATCC 29253)</name>
    <dbReference type="NCBI Taxonomy" id="1343740"/>
    <lineage>
        <taxon>Bacteria</taxon>
        <taxon>Bacillati</taxon>
        <taxon>Actinomycetota</taxon>
        <taxon>Actinomycetes</taxon>
        <taxon>Kitasatosporales</taxon>
        <taxon>Streptomycetaceae</taxon>
        <taxon>Streptomyces</taxon>
        <taxon>Streptomyces violaceusniger group</taxon>
    </lineage>
</organism>
<dbReference type="Gene3D" id="1.10.443.10">
    <property type="entry name" value="Intergrase catalytic core"/>
    <property type="match status" value="1"/>
</dbReference>
<dbReference type="GO" id="GO:0006310">
    <property type="term" value="P:DNA recombination"/>
    <property type="evidence" value="ECO:0007669"/>
    <property type="project" value="UniProtKB-KW"/>
</dbReference>
<reference evidence="4 5" key="1">
    <citation type="journal article" date="2018" name="J. Biol. Chem.">
        <title>Discovery of the actinoplanic acid pathway in Streptomyces rapamycinicus reveals a genetically conserved synergism with rapamycin.</title>
        <authorList>
            <person name="Mrak P."/>
            <person name="Krastel P."/>
            <person name="Pivk Lukancic P."/>
            <person name="Tao J."/>
            <person name="Pistorius D."/>
            <person name="Moore C.M."/>
        </authorList>
    </citation>
    <scope>NUCLEOTIDE SEQUENCE [LARGE SCALE GENOMIC DNA]</scope>
    <source>
        <strain evidence="4 5">NRRL 5491</strain>
    </source>
</reference>
<dbReference type="Proteomes" id="UP000281594">
    <property type="component" value="Unassembled WGS sequence"/>
</dbReference>
<evidence type="ECO:0000313" key="4">
    <source>
        <dbReference type="EMBL" id="RLV81040.1"/>
    </source>
</evidence>
<dbReference type="KEGG" id="src:M271_21900"/>
<dbReference type="PANTHER" id="PTHR30349:SF64">
    <property type="entry name" value="PROPHAGE INTEGRASE INTD-RELATED"/>
    <property type="match status" value="1"/>
</dbReference>
<dbReference type="InterPro" id="IPR002104">
    <property type="entry name" value="Integrase_catalytic"/>
</dbReference>
<dbReference type="PROSITE" id="PS51898">
    <property type="entry name" value="TYR_RECOMBINASE"/>
    <property type="match status" value="1"/>
</dbReference>
<evidence type="ECO:0000256" key="1">
    <source>
        <dbReference type="ARBA" id="ARBA00023172"/>
    </source>
</evidence>
<dbReference type="EMBL" id="QYCY01000001">
    <property type="protein sequence ID" value="RLV81040.1"/>
    <property type="molecule type" value="Genomic_DNA"/>
</dbReference>
<dbReference type="eggNOG" id="COG0582">
    <property type="taxonomic scope" value="Bacteria"/>
</dbReference>
<dbReference type="GO" id="GO:0003677">
    <property type="term" value="F:DNA binding"/>
    <property type="evidence" value="ECO:0007669"/>
    <property type="project" value="InterPro"/>
</dbReference>
<keyword evidence="1" id="KW-0233">DNA recombination</keyword>
<dbReference type="InterPro" id="IPR011010">
    <property type="entry name" value="DNA_brk_join_enz"/>
</dbReference>
<dbReference type="InterPro" id="IPR013762">
    <property type="entry name" value="Integrase-like_cat_sf"/>
</dbReference>